<reference evidence="2" key="1">
    <citation type="submission" date="2018-05" db="EMBL/GenBank/DDBJ databases">
        <authorList>
            <person name="Cea G.-C."/>
            <person name="William W."/>
        </authorList>
    </citation>
    <scope>NUCLEOTIDE SEQUENCE [LARGE SCALE GENOMIC DNA]</scope>
    <source>
        <strain evidence="2">DB21MT 5</strain>
    </source>
</reference>
<evidence type="ECO:0000313" key="2">
    <source>
        <dbReference type="Proteomes" id="UP000250163"/>
    </source>
</evidence>
<evidence type="ECO:0008006" key="3">
    <source>
        <dbReference type="Google" id="ProtNLM"/>
    </source>
</evidence>
<dbReference type="EMBL" id="LS483250">
    <property type="protein sequence ID" value="SQD76525.1"/>
    <property type="molecule type" value="Genomic_DNA"/>
</dbReference>
<proteinExistence type="predicted"/>
<dbReference type="Pfam" id="PF12244">
    <property type="entry name" value="DUF3606"/>
    <property type="match status" value="1"/>
</dbReference>
<accession>A0A330LR22</accession>
<dbReference type="RefSeq" id="WP_112711676.1">
    <property type="nucleotide sequence ID" value="NZ_LS483250.1"/>
</dbReference>
<dbReference type="Proteomes" id="UP000250163">
    <property type="component" value="Chromosome MORIYA"/>
</dbReference>
<name>A0A330LR22_9GAMM</name>
<dbReference type="InterPro" id="IPR022037">
    <property type="entry name" value="DUF3606"/>
</dbReference>
<protein>
    <recommendedName>
        <fullName evidence="3">DUF3606 domain-containing protein</fullName>
    </recommendedName>
</protein>
<gene>
    <name evidence="1" type="ORF">MORIYA_0047</name>
</gene>
<evidence type="ECO:0000313" key="1">
    <source>
        <dbReference type="EMBL" id="SQD76525.1"/>
    </source>
</evidence>
<keyword evidence="2" id="KW-1185">Reference proteome</keyword>
<organism evidence="1 2">
    <name type="scientific">Moritella yayanosii</name>
    <dbReference type="NCBI Taxonomy" id="69539"/>
    <lineage>
        <taxon>Bacteria</taxon>
        <taxon>Pseudomonadati</taxon>
        <taxon>Pseudomonadota</taxon>
        <taxon>Gammaproteobacteria</taxon>
        <taxon>Alteromonadales</taxon>
        <taxon>Moritellaceae</taxon>
        <taxon>Moritella</taxon>
    </lineage>
</organism>
<dbReference type="KEGG" id="mya:MORIYA_0047"/>
<sequence>MSDNLKRKGPEDPKKINLNQSWEITYWTGALSISEAKLREAVAAVGVMVVDVRAWLNN</sequence>
<dbReference type="AlphaFoldDB" id="A0A330LR22"/>
<dbReference type="OrthoDB" id="7030114at2"/>